<evidence type="ECO:0000256" key="4">
    <source>
        <dbReference type="ARBA" id="ARBA00023268"/>
    </source>
</evidence>
<dbReference type="InterPro" id="IPR014043">
    <property type="entry name" value="Acyl_transferase_dom"/>
</dbReference>
<dbReference type="GO" id="GO:0005886">
    <property type="term" value="C:plasma membrane"/>
    <property type="evidence" value="ECO:0007669"/>
    <property type="project" value="TreeGrafter"/>
</dbReference>
<dbReference type="SMART" id="SM00826">
    <property type="entry name" value="PKS_DH"/>
    <property type="match status" value="1"/>
</dbReference>
<dbReference type="InterPro" id="IPR014030">
    <property type="entry name" value="Ketoacyl_synth_N"/>
</dbReference>
<organism evidence="10 11">
    <name type="scientific">Paraburkholderia caribensis MBA4</name>
    <dbReference type="NCBI Taxonomy" id="1323664"/>
    <lineage>
        <taxon>Bacteria</taxon>
        <taxon>Pseudomonadati</taxon>
        <taxon>Pseudomonadota</taxon>
        <taxon>Betaproteobacteria</taxon>
        <taxon>Burkholderiales</taxon>
        <taxon>Burkholderiaceae</taxon>
        <taxon>Paraburkholderia</taxon>
    </lineage>
</organism>
<dbReference type="InterPro" id="IPR020807">
    <property type="entry name" value="PKS_DH"/>
</dbReference>
<dbReference type="PROSITE" id="PS52004">
    <property type="entry name" value="KS3_2"/>
    <property type="match status" value="1"/>
</dbReference>
<dbReference type="InterPro" id="IPR049551">
    <property type="entry name" value="PKS_DH_C"/>
</dbReference>
<feature type="region of interest" description="Disordered" evidence="6">
    <location>
        <begin position="2102"/>
        <end position="2128"/>
    </location>
</feature>
<dbReference type="PANTHER" id="PTHR43775">
    <property type="entry name" value="FATTY ACID SYNTHASE"/>
    <property type="match status" value="1"/>
</dbReference>
<evidence type="ECO:0000256" key="1">
    <source>
        <dbReference type="ARBA" id="ARBA00022450"/>
    </source>
</evidence>
<dbReference type="GO" id="GO:0071770">
    <property type="term" value="P:DIM/DIP cell wall layer assembly"/>
    <property type="evidence" value="ECO:0007669"/>
    <property type="project" value="TreeGrafter"/>
</dbReference>
<dbReference type="PROSITE" id="PS00606">
    <property type="entry name" value="KS3_1"/>
    <property type="match status" value="1"/>
</dbReference>
<keyword evidence="4" id="KW-0511">Multifunctional enzyme</keyword>
<dbReference type="EMBL" id="CP012747">
    <property type="protein sequence ID" value="ALL67691.1"/>
    <property type="molecule type" value="Genomic_DNA"/>
</dbReference>
<evidence type="ECO:0000313" key="11">
    <source>
        <dbReference type="Proteomes" id="UP000019146"/>
    </source>
</evidence>
<dbReference type="Gene3D" id="3.40.47.10">
    <property type="match status" value="1"/>
</dbReference>
<dbReference type="SMART" id="SM00822">
    <property type="entry name" value="PKS_KR"/>
    <property type="match status" value="1"/>
</dbReference>
<evidence type="ECO:0000259" key="9">
    <source>
        <dbReference type="PROSITE" id="PS52019"/>
    </source>
</evidence>
<dbReference type="Pfam" id="PF00109">
    <property type="entry name" value="ketoacyl-synt"/>
    <property type="match status" value="1"/>
</dbReference>
<dbReference type="SMART" id="SM00825">
    <property type="entry name" value="PKS_KS"/>
    <property type="match status" value="1"/>
</dbReference>
<dbReference type="PROSITE" id="PS50075">
    <property type="entry name" value="CARRIER"/>
    <property type="match status" value="1"/>
</dbReference>
<dbReference type="InterPro" id="IPR020841">
    <property type="entry name" value="PKS_Beta-ketoAc_synthase_dom"/>
</dbReference>
<reference evidence="10 11" key="1">
    <citation type="journal article" date="2014" name="Genome Announc.">
        <title>Draft Genome Sequence of the Haloacid-Degrading Burkholderia caribensis Strain MBA4.</title>
        <authorList>
            <person name="Pan Y."/>
            <person name="Kong K.F."/>
            <person name="Tsang J.S."/>
        </authorList>
    </citation>
    <scope>NUCLEOTIDE SEQUENCE [LARGE SCALE GENOMIC DNA]</scope>
    <source>
        <strain evidence="10 11">MBA4</strain>
    </source>
</reference>
<dbReference type="InterPro" id="IPR009081">
    <property type="entry name" value="PP-bd_ACP"/>
</dbReference>
<dbReference type="Pfam" id="PF08659">
    <property type="entry name" value="KR"/>
    <property type="match status" value="1"/>
</dbReference>
<dbReference type="InterPro" id="IPR001227">
    <property type="entry name" value="Ac_transferase_dom_sf"/>
</dbReference>
<dbReference type="SUPFAM" id="SSF47336">
    <property type="entry name" value="ACP-like"/>
    <property type="match status" value="1"/>
</dbReference>
<dbReference type="GO" id="GO:0016491">
    <property type="term" value="F:oxidoreductase activity"/>
    <property type="evidence" value="ECO:0007669"/>
    <property type="project" value="InterPro"/>
</dbReference>
<proteinExistence type="predicted"/>
<dbReference type="SUPFAM" id="SSF55048">
    <property type="entry name" value="Probable ACP-binding domain of malonyl-CoA ACP transacylase"/>
    <property type="match status" value="1"/>
</dbReference>
<dbReference type="PROSITE" id="PS01162">
    <property type="entry name" value="QOR_ZETA_CRYSTAL"/>
    <property type="match status" value="1"/>
</dbReference>
<dbReference type="SUPFAM" id="SSF51735">
    <property type="entry name" value="NAD(P)-binding Rossmann-fold domains"/>
    <property type="match status" value="3"/>
</dbReference>
<dbReference type="InterPro" id="IPR057326">
    <property type="entry name" value="KR_dom"/>
</dbReference>
<dbReference type="InterPro" id="IPR002364">
    <property type="entry name" value="Quin_OxRdtase/zeta-crystal_CS"/>
</dbReference>
<dbReference type="Pfam" id="PF02801">
    <property type="entry name" value="Ketoacyl-synt_C"/>
    <property type="match status" value="1"/>
</dbReference>
<dbReference type="Pfam" id="PF08240">
    <property type="entry name" value="ADH_N"/>
    <property type="match status" value="1"/>
</dbReference>
<dbReference type="InterPro" id="IPR050091">
    <property type="entry name" value="PKS_NRPS_Biosynth_Enz"/>
</dbReference>
<dbReference type="InterPro" id="IPR049552">
    <property type="entry name" value="PKS_DH_N"/>
</dbReference>
<dbReference type="InterPro" id="IPR013968">
    <property type="entry name" value="PKS_KR"/>
</dbReference>
<dbReference type="PANTHER" id="PTHR43775:SF37">
    <property type="entry name" value="SI:DKEY-61P9.11"/>
    <property type="match status" value="1"/>
</dbReference>
<dbReference type="SUPFAM" id="SSF50129">
    <property type="entry name" value="GroES-like"/>
    <property type="match status" value="1"/>
</dbReference>
<dbReference type="GO" id="GO:0031177">
    <property type="term" value="F:phosphopantetheine binding"/>
    <property type="evidence" value="ECO:0007669"/>
    <property type="project" value="InterPro"/>
</dbReference>
<name>A0A0P0RGB6_9BURK</name>
<dbReference type="SUPFAM" id="SSF53901">
    <property type="entry name" value="Thiolase-like"/>
    <property type="match status" value="1"/>
</dbReference>
<dbReference type="Pfam" id="PF00550">
    <property type="entry name" value="PP-binding"/>
    <property type="match status" value="1"/>
</dbReference>
<dbReference type="Pfam" id="PF16197">
    <property type="entry name" value="KAsynt_C_assoc"/>
    <property type="match status" value="1"/>
</dbReference>
<dbReference type="Proteomes" id="UP000019146">
    <property type="component" value="Chromosome 2"/>
</dbReference>
<dbReference type="InterPro" id="IPR016035">
    <property type="entry name" value="Acyl_Trfase/lysoPLipase"/>
</dbReference>
<dbReference type="InterPro" id="IPR016036">
    <property type="entry name" value="Malonyl_transacylase_ACP-bd"/>
</dbReference>
<dbReference type="InterPro" id="IPR014031">
    <property type="entry name" value="Ketoacyl_synth_C"/>
</dbReference>
<dbReference type="SUPFAM" id="SSF52151">
    <property type="entry name" value="FabD/lysophospholipase-like"/>
    <property type="match status" value="1"/>
</dbReference>
<dbReference type="GO" id="GO:0008270">
    <property type="term" value="F:zinc ion binding"/>
    <property type="evidence" value="ECO:0007669"/>
    <property type="project" value="InterPro"/>
</dbReference>
<dbReference type="InterPro" id="IPR006162">
    <property type="entry name" value="Ppantetheine_attach_site"/>
</dbReference>
<dbReference type="PROSITE" id="PS52019">
    <property type="entry name" value="PKS_MFAS_DH"/>
    <property type="match status" value="1"/>
</dbReference>
<evidence type="ECO:0000256" key="5">
    <source>
        <dbReference type="PROSITE-ProRule" id="PRU01363"/>
    </source>
</evidence>
<sequence length="2128" mass="231771">MGDLNSSLAAVAEQLLAEKHEPIAIVGVGLRLSAGITDLDGFHRLLIEGEDNIVPIPTSRWNNQQYHAGLNHSDNLICTNEGGYLDDLDKFDPGFFSISPKEARYMDPQQRVMLELCWHALEHAGLNPEELRGGDGAVYLGSSSLDYARAMMKLDEPQLVSQLGTGTANSAISGRISYFLGWRGPCMTLDTACSSSLVAIHLASTALRNRETSIALAGGINIVHDPVSHIIFTRANMLAPDGRCKTFDESADGYGRSEGAAVLVLRRLSDAVADRNRILALVRGSAVRQDGESGGLTVPNGRAQEAVMREALRRSLLTPTDVSYIEAHGTGTPLGDPIEIHSINSLFSNRENLDQPVYVASSKTNLGHMEAAAGVGGVIKCLMQLENGVIYPHIQLKTPSSKIDWSSLTVTVPTTQQSWDRPVRRALVNSFGFAGTIASVVLEQAPQTIAGVAPEPAPSDSRILPVSAKSPTALIRNLEAHLAALESPKPIDLDRYVWTASVGRQHHAYRWAAPVLDRDQLAQALRDDLRDIDVLTADAEQNQLYADGRVVFLITGQGSQFAGMGASLYRRNQAFHDALDEVARHVDGVLDVGILDLMFDASEHAQARLGQTKYTQPALFAFNYAIARMWMSYGVEPSVLLGHSIGEIVAACLAGLFSLEDAVRMTARRGELMQSVTDDGGMIAVKAPRDILAAYLKPYDDVGFGGFNGPSQTVLSGGLASLDLITRRLSEDGIAYRRLDVSHAFHSVHMTRAANTFRAFMESVAFHPLQREFISNLTGGVADFETVASAEYWARQVCEPVNFEAGIIATAARGPCIFVETGPSPHLISIGRTCVNASEHRWIATIERSVAESKSIERAIVGLYGAGRSLNWRALHASINVSTCDVPAYGFDKESYWLPEPSSIARKQNEFHPLLGRPVAQDPDRWVFASEIGSRSPAYLADHQVMGRTIFPGTGYVELVLALQDAVFGHTQMTIDALEIHEPLLLSDDSTTELSTLLTRDNRGIYQVEVRSRARDQYRTHFTCRLSDDDTRVSVNDAPDVSHGPALMSVADYGLYTKLTALGLEYGPQFRRVVSLRKEGARSIAGTLSTANIDAWEILNPGLFDGVLHTLGPLLDENRTLIPVGWSQVRVYRKPRGAVVCTAQLHDDCDPFGSEVRADLAIYANGQLAVHAIGLRLREVRSRERSTAHFFHRLAWQEDSVDTREYQAPQTVVVGCPDNLKHYLAPLATIVGDPGHARDALDELALNARSRSQIVWFWHAEEISAEADADSMMNAGRSFYEPLLEFVKSLEHRTLRHLVELCIVTFDGQSVEPFDLKHVTSAPLTFGVQLQASASGFCAVLNSESSRVRARTIDLSRFDDIERRAQSLLSELYVSSSRADAQVAYREGKRLVRRLVPAQLTGDETNFRLTVGDDGLLSSVRPQPIERIAPADNEIEVRVDAAGVNFKDVLNALGLLKKHADDNGTPYRSLPLGFECAGVVAAAGAASGFAVGDKVMVSRPGCMQRYVTVDHRAAVRIPPNISIEQAAAIPTAFTTAYYALYRLANISKSDRVLVHAAAGGVGQAALQLCRRAGAEVFATASRGKWDRLRAQGVRYVMDSRSTGFVDEIARLTGKKGVSVVLNSLNKEFIPAGLKVTAQGGRFIEIGKLGAWTSQQVAAIRPDVGYAQFDLSEMPEDELLLMNHAILDEIAGMLAAGEIAPPPVTCFPVAESADAFGLLARGENIGKIVLTFGEMAHPDLSKAREIDMHGTYLITGGYGALGQRTAQSLVKAGAHHIALLGRHLPDSATLDTIRARLAGAQSVELLTGDVADPTLVERIFTDAENKGRPVRGIVHLAGVINDAPVVEQTWDKFRTTFLPKVAGTWNLWRTAESRGAIDLFACYSSVASVIGSVSQINYAAANAFMDGLMNRNRNGRRVGLSLNWGPWAGAGMAAELTDQQKKTIERKGIYLIPLQRGIEAFGRLVRCAQGQLLIGEVDWHAYKASLPAHDPLYELVDAQSDSVSSETFDVERLFTMPVEQRKEAVVDEVLRVLRQVLQFSDKDRMPRRASFADLGIDSLVAVELRNSLEKSFGVAVPSSLVFDYPTVTVLSTYLLEQLIESRPSGAPETVEPAPRVNRSAQPVTPENPT</sequence>
<dbReference type="InterPro" id="IPR016039">
    <property type="entry name" value="Thiolase-like"/>
</dbReference>
<dbReference type="FunFam" id="3.40.50.720:FF:000209">
    <property type="entry name" value="Polyketide synthase Pks12"/>
    <property type="match status" value="1"/>
</dbReference>
<dbReference type="KEGG" id="bcai:K788_0006363"/>
<feature type="domain" description="Carrier" evidence="7">
    <location>
        <begin position="2015"/>
        <end position="2097"/>
    </location>
</feature>
<dbReference type="Pfam" id="PF13602">
    <property type="entry name" value="ADH_zinc_N_2"/>
    <property type="match status" value="1"/>
</dbReference>
<evidence type="ECO:0000256" key="2">
    <source>
        <dbReference type="ARBA" id="ARBA00022553"/>
    </source>
</evidence>
<dbReference type="PROSITE" id="PS00012">
    <property type="entry name" value="PHOSPHOPANTETHEINE"/>
    <property type="match status" value="1"/>
</dbReference>
<dbReference type="InterPro" id="IPR020843">
    <property type="entry name" value="ER"/>
</dbReference>
<dbReference type="InterPro" id="IPR042104">
    <property type="entry name" value="PKS_dehydratase_sf"/>
</dbReference>
<dbReference type="Gene3D" id="3.10.129.110">
    <property type="entry name" value="Polyketide synthase dehydratase"/>
    <property type="match status" value="1"/>
</dbReference>
<dbReference type="Gene3D" id="3.40.366.10">
    <property type="entry name" value="Malonyl-Coenzyme A Acyl Carrier Protein, domain 2"/>
    <property type="match status" value="1"/>
</dbReference>
<protein>
    <submittedName>
        <fullName evidence="10">Malonyl CoA-acyl carrier protein transacylase</fullName>
    </submittedName>
</protein>
<keyword evidence="1" id="KW-0596">Phosphopantetheine</keyword>
<dbReference type="InterPro" id="IPR036291">
    <property type="entry name" value="NAD(P)-bd_dom_sf"/>
</dbReference>
<dbReference type="RefSeq" id="WP_051454088.1">
    <property type="nucleotide sequence ID" value="NZ_CP012747.1"/>
</dbReference>
<dbReference type="GO" id="GO:0005737">
    <property type="term" value="C:cytoplasm"/>
    <property type="evidence" value="ECO:0007669"/>
    <property type="project" value="TreeGrafter"/>
</dbReference>
<dbReference type="SMART" id="SM00823">
    <property type="entry name" value="PKS_PP"/>
    <property type="match status" value="1"/>
</dbReference>
<dbReference type="GO" id="GO:0006633">
    <property type="term" value="P:fatty acid biosynthetic process"/>
    <property type="evidence" value="ECO:0007669"/>
    <property type="project" value="InterPro"/>
</dbReference>
<feature type="region of interest" description="N-terminal hotdog fold" evidence="5">
    <location>
        <begin position="912"/>
        <end position="1033"/>
    </location>
</feature>
<dbReference type="InterPro" id="IPR036736">
    <property type="entry name" value="ACP-like_sf"/>
</dbReference>
<dbReference type="InterPro" id="IPR032821">
    <property type="entry name" value="PKS_assoc"/>
</dbReference>
<evidence type="ECO:0000256" key="6">
    <source>
        <dbReference type="SAM" id="MobiDB-lite"/>
    </source>
</evidence>
<dbReference type="InterPro" id="IPR049900">
    <property type="entry name" value="PKS_mFAS_DH"/>
</dbReference>
<keyword evidence="3" id="KW-0808">Transferase</keyword>
<dbReference type="InterPro" id="IPR020806">
    <property type="entry name" value="PKS_PP-bd"/>
</dbReference>
<evidence type="ECO:0000259" key="8">
    <source>
        <dbReference type="PROSITE" id="PS52004"/>
    </source>
</evidence>
<evidence type="ECO:0000256" key="3">
    <source>
        <dbReference type="ARBA" id="ARBA00022679"/>
    </source>
</evidence>
<dbReference type="Pfam" id="PF14765">
    <property type="entry name" value="PS-DH"/>
    <property type="match status" value="1"/>
</dbReference>
<dbReference type="CDD" id="cd05195">
    <property type="entry name" value="enoyl_red"/>
    <property type="match status" value="1"/>
</dbReference>
<dbReference type="Gene3D" id="3.40.50.720">
    <property type="entry name" value="NAD(P)-binding Rossmann-like Domain"/>
    <property type="match status" value="3"/>
</dbReference>
<accession>A0A0P0RGB6</accession>
<feature type="domain" description="Ketosynthase family 3 (KS3)" evidence="8">
    <location>
        <begin position="20"/>
        <end position="444"/>
    </location>
</feature>
<dbReference type="InterPro" id="IPR013154">
    <property type="entry name" value="ADH-like_N"/>
</dbReference>
<dbReference type="GO" id="GO:0004312">
    <property type="term" value="F:fatty acid synthase activity"/>
    <property type="evidence" value="ECO:0007669"/>
    <property type="project" value="TreeGrafter"/>
</dbReference>
<dbReference type="InterPro" id="IPR018201">
    <property type="entry name" value="Ketoacyl_synth_AS"/>
</dbReference>
<feature type="active site" description="Proton acceptor; for dehydratase activity" evidence="5">
    <location>
        <position position="943"/>
    </location>
</feature>
<dbReference type="Gene3D" id="3.90.180.10">
    <property type="entry name" value="Medium-chain alcohol dehydrogenases, catalytic domain"/>
    <property type="match status" value="1"/>
</dbReference>
<dbReference type="InterPro" id="IPR011032">
    <property type="entry name" value="GroES-like_sf"/>
</dbReference>
<evidence type="ECO:0000259" key="7">
    <source>
        <dbReference type="PROSITE" id="PS50075"/>
    </source>
</evidence>
<dbReference type="Pfam" id="PF21089">
    <property type="entry name" value="PKS_DH_N"/>
    <property type="match status" value="1"/>
</dbReference>
<feature type="compositionally biased region" description="Polar residues" evidence="6">
    <location>
        <begin position="2117"/>
        <end position="2128"/>
    </location>
</feature>
<dbReference type="CDD" id="cd00833">
    <property type="entry name" value="PKS"/>
    <property type="match status" value="1"/>
</dbReference>
<dbReference type="Gene3D" id="1.10.1200.10">
    <property type="entry name" value="ACP-like"/>
    <property type="match status" value="1"/>
</dbReference>
<dbReference type="GeneID" id="69971484"/>
<dbReference type="SMART" id="SM01294">
    <property type="entry name" value="PKS_PP_betabranch"/>
    <property type="match status" value="1"/>
</dbReference>
<feature type="active site" description="Proton donor; for dehydratase activity" evidence="5">
    <location>
        <position position="1105"/>
    </location>
</feature>
<dbReference type="Pfam" id="PF00698">
    <property type="entry name" value="Acyl_transf_1"/>
    <property type="match status" value="1"/>
</dbReference>
<gene>
    <name evidence="10" type="ORF">K788_0006363</name>
</gene>
<dbReference type="GO" id="GO:0004315">
    <property type="term" value="F:3-oxoacyl-[acyl-carrier-protein] synthase activity"/>
    <property type="evidence" value="ECO:0007669"/>
    <property type="project" value="InterPro"/>
</dbReference>
<evidence type="ECO:0000313" key="10">
    <source>
        <dbReference type="EMBL" id="ALL67691.1"/>
    </source>
</evidence>
<dbReference type="SMART" id="SM00829">
    <property type="entry name" value="PKS_ER"/>
    <property type="match status" value="1"/>
</dbReference>
<feature type="domain" description="PKS/mFAS DH" evidence="9">
    <location>
        <begin position="912"/>
        <end position="1186"/>
    </location>
</feature>
<keyword evidence="2" id="KW-0597">Phosphoprotein</keyword>
<dbReference type="Gene3D" id="3.30.70.3290">
    <property type="match status" value="1"/>
</dbReference>
<dbReference type="SMART" id="SM00827">
    <property type="entry name" value="PKS_AT"/>
    <property type="match status" value="1"/>
</dbReference>
<feature type="region of interest" description="C-terminal hotdog fold" evidence="5">
    <location>
        <begin position="1046"/>
        <end position="1186"/>
    </location>
</feature>